<feature type="non-terminal residue" evidence="2">
    <location>
        <position position="1"/>
    </location>
</feature>
<name>A0ABN9T8W2_9DINO</name>
<protein>
    <submittedName>
        <fullName evidence="2">Uncharacterized protein</fullName>
    </submittedName>
</protein>
<dbReference type="Proteomes" id="UP001189429">
    <property type="component" value="Unassembled WGS sequence"/>
</dbReference>
<evidence type="ECO:0000256" key="1">
    <source>
        <dbReference type="SAM" id="MobiDB-lite"/>
    </source>
</evidence>
<proteinExistence type="predicted"/>
<accession>A0ABN9T8W2</accession>
<feature type="region of interest" description="Disordered" evidence="1">
    <location>
        <begin position="223"/>
        <end position="268"/>
    </location>
</feature>
<evidence type="ECO:0000313" key="3">
    <source>
        <dbReference type="Proteomes" id="UP001189429"/>
    </source>
</evidence>
<feature type="region of interest" description="Disordered" evidence="1">
    <location>
        <begin position="108"/>
        <end position="127"/>
    </location>
</feature>
<feature type="compositionally biased region" description="Gly residues" evidence="1">
    <location>
        <begin position="257"/>
        <end position="268"/>
    </location>
</feature>
<keyword evidence="3" id="KW-1185">Reference proteome</keyword>
<feature type="compositionally biased region" description="Basic residues" evidence="1">
    <location>
        <begin position="229"/>
        <end position="240"/>
    </location>
</feature>
<organism evidence="2 3">
    <name type="scientific">Prorocentrum cordatum</name>
    <dbReference type="NCBI Taxonomy" id="2364126"/>
    <lineage>
        <taxon>Eukaryota</taxon>
        <taxon>Sar</taxon>
        <taxon>Alveolata</taxon>
        <taxon>Dinophyceae</taxon>
        <taxon>Prorocentrales</taxon>
        <taxon>Prorocentraceae</taxon>
        <taxon>Prorocentrum</taxon>
    </lineage>
</organism>
<comment type="caution">
    <text evidence="2">The sequence shown here is derived from an EMBL/GenBank/DDBJ whole genome shotgun (WGS) entry which is preliminary data.</text>
</comment>
<dbReference type="EMBL" id="CAUYUJ010014465">
    <property type="protein sequence ID" value="CAK0841570.1"/>
    <property type="molecule type" value="Genomic_DNA"/>
</dbReference>
<evidence type="ECO:0000313" key="2">
    <source>
        <dbReference type="EMBL" id="CAK0841570.1"/>
    </source>
</evidence>
<reference evidence="2" key="1">
    <citation type="submission" date="2023-10" db="EMBL/GenBank/DDBJ databases">
        <authorList>
            <person name="Chen Y."/>
            <person name="Shah S."/>
            <person name="Dougan E. K."/>
            <person name="Thang M."/>
            <person name="Chan C."/>
        </authorList>
    </citation>
    <scope>NUCLEOTIDE SEQUENCE [LARGE SCALE GENOMIC DNA]</scope>
</reference>
<sequence>VPEVVLDQLTYTLACAAGRPAASRDALSRVLQLVAGRGARLCLRARGALPGLLRDVRAAAACAVEDGRAEEVWLVHAGILHCLALDAGGADGFLVQALPDVLEVAERRPPEGRAPGGAGGAASQSAAAPRELGPLGAAAAPAGATSGGLLKRRRCLVQAVESAPPGAVPAATCLVNQLIRLRTRARQLVAARAHRWRAAAGRQPDSGSLRLEAVLAEPGPWREAAQRRPAGRRAQPRRRAAGWPRRAECGAACDPTAGGGDARVGDGG</sequence>
<gene>
    <name evidence="2" type="ORF">PCOR1329_LOCUS36740</name>
</gene>